<dbReference type="AlphaFoldDB" id="A0ABD3B9I5"/>
<feature type="compositionally biased region" description="Polar residues" evidence="1">
    <location>
        <begin position="128"/>
        <end position="145"/>
    </location>
</feature>
<evidence type="ECO:0000313" key="3">
    <source>
        <dbReference type="Proteomes" id="UP001632038"/>
    </source>
</evidence>
<feature type="region of interest" description="Disordered" evidence="1">
    <location>
        <begin position="1"/>
        <end position="168"/>
    </location>
</feature>
<sequence>MAPGGGLGRVKPRFVKNHTSLTSPRMMNRVQPDDPSETSRKESSDVHPKMQVPSKAATDTKVVAPTSESTANLMPPKSRLAPNIGGQNPTAGRPKKTTTNPSQTASPQAQSQRVLNHNHPVVTHNHPADSQNHPVNNHNQLTFNLSHPDIKPHQPALRSNQPAIKHSHRPLISLHSACETRKRILERKYLKPIRTT</sequence>
<keyword evidence="3" id="KW-1185">Reference proteome</keyword>
<name>A0ABD3B9I5_9LAMI</name>
<evidence type="ECO:0000313" key="2">
    <source>
        <dbReference type="EMBL" id="KAL3613577.1"/>
    </source>
</evidence>
<feature type="compositionally biased region" description="Low complexity" evidence="1">
    <location>
        <begin position="101"/>
        <end position="125"/>
    </location>
</feature>
<comment type="caution">
    <text evidence="2">The sequence shown here is derived from an EMBL/GenBank/DDBJ whole genome shotgun (WGS) entry which is preliminary data.</text>
</comment>
<protein>
    <submittedName>
        <fullName evidence="2">Uncharacterized protein</fullName>
    </submittedName>
</protein>
<feature type="compositionally biased region" description="Basic and acidic residues" evidence="1">
    <location>
        <begin position="37"/>
        <end position="48"/>
    </location>
</feature>
<dbReference type="EMBL" id="JAVIJP010000113">
    <property type="protein sequence ID" value="KAL3613577.1"/>
    <property type="molecule type" value="Genomic_DNA"/>
</dbReference>
<proteinExistence type="predicted"/>
<reference evidence="3" key="1">
    <citation type="journal article" date="2024" name="IScience">
        <title>Strigolactones Initiate the Formation of Haustorium-like Structures in Castilleja.</title>
        <authorList>
            <person name="Buerger M."/>
            <person name="Peterson D."/>
            <person name="Chory J."/>
        </authorList>
    </citation>
    <scope>NUCLEOTIDE SEQUENCE [LARGE SCALE GENOMIC DNA]</scope>
</reference>
<gene>
    <name evidence="2" type="ORF">CASFOL_042611</name>
</gene>
<evidence type="ECO:0000256" key="1">
    <source>
        <dbReference type="SAM" id="MobiDB-lite"/>
    </source>
</evidence>
<accession>A0ABD3B9I5</accession>
<organism evidence="2 3">
    <name type="scientific">Castilleja foliolosa</name>
    <dbReference type="NCBI Taxonomy" id="1961234"/>
    <lineage>
        <taxon>Eukaryota</taxon>
        <taxon>Viridiplantae</taxon>
        <taxon>Streptophyta</taxon>
        <taxon>Embryophyta</taxon>
        <taxon>Tracheophyta</taxon>
        <taxon>Spermatophyta</taxon>
        <taxon>Magnoliopsida</taxon>
        <taxon>eudicotyledons</taxon>
        <taxon>Gunneridae</taxon>
        <taxon>Pentapetalae</taxon>
        <taxon>asterids</taxon>
        <taxon>lamiids</taxon>
        <taxon>Lamiales</taxon>
        <taxon>Orobanchaceae</taxon>
        <taxon>Pedicularideae</taxon>
        <taxon>Castillejinae</taxon>
        <taxon>Castilleja</taxon>
    </lineage>
</organism>
<dbReference type="Proteomes" id="UP001632038">
    <property type="component" value="Unassembled WGS sequence"/>
</dbReference>